<feature type="region of interest" description="Disordered" evidence="1">
    <location>
        <begin position="217"/>
        <end position="247"/>
    </location>
</feature>
<reference evidence="2 3" key="1">
    <citation type="journal article" date="2018" name="New Phytol.">
        <title>Phylogenomics of Endogonaceae and evolution of mycorrhizas within Mucoromycota.</title>
        <authorList>
            <person name="Chang Y."/>
            <person name="Desiro A."/>
            <person name="Na H."/>
            <person name="Sandor L."/>
            <person name="Lipzen A."/>
            <person name="Clum A."/>
            <person name="Barry K."/>
            <person name="Grigoriev I.V."/>
            <person name="Martin F.M."/>
            <person name="Stajich J.E."/>
            <person name="Smith M.E."/>
            <person name="Bonito G."/>
            <person name="Spatafora J.W."/>
        </authorList>
    </citation>
    <scope>NUCLEOTIDE SEQUENCE [LARGE SCALE GENOMIC DNA]</scope>
    <source>
        <strain evidence="2 3">AD002</strain>
    </source>
</reference>
<feature type="region of interest" description="Disordered" evidence="1">
    <location>
        <begin position="1"/>
        <end position="21"/>
    </location>
</feature>
<evidence type="ECO:0000313" key="3">
    <source>
        <dbReference type="Proteomes" id="UP000274822"/>
    </source>
</evidence>
<organism evidence="2 3">
    <name type="scientific">Jimgerdemannia flammicorona</name>
    <dbReference type="NCBI Taxonomy" id="994334"/>
    <lineage>
        <taxon>Eukaryota</taxon>
        <taxon>Fungi</taxon>
        <taxon>Fungi incertae sedis</taxon>
        <taxon>Mucoromycota</taxon>
        <taxon>Mucoromycotina</taxon>
        <taxon>Endogonomycetes</taxon>
        <taxon>Endogonales</taxon>
        <taxon>Endogonaceae</taxon>
        <taxon>Jimgerdemannia</taxon>
    </lineage>
</organism>
<dbReference type="Proteomes" id="UP000274822">
    <property type="component" value="Unassembled WGS sequence"/>
</dbReference>
<protein>
    <submittedName>
        <fullName evidence="2">Uncharacterized protein</fullName>
    </submittedName>
</protein>
<evidence type="ECO:0000313" key="2">
    <source>
        <dbReference type="EMBL" id="RUS30731.1"/>
    </source>
</evidence>
<dbReference type="AlphaFoldDB" id="A0A433QLS5"/>
<dbReference type="EMBL" id="RBNJ01003616">
    <property type="protein sequence ID" value="RUS30731.1"/>
    <property type="molecule type" value="Genomic_DNA"/>
</dbReference>
<keyword evidence="3" id="KW-1185">Reference proteome</keyword>
<comment type="caution">
    <text evidence="2">The sequence shown here is derived from an EMBL/GenBank/DDBJ whole genome shotgun (WGS) entry which is preliminary data.</text>
</comment>
<evidence type="ECO:0000256" key="1">
    <source>
        <dbReference type="SAM" id="MobiDB-lite"/>
    </source>
</evidence>
<gene>
    <name evidence="2" type="ORF">BC938DRAFT_479028</name>
</gene>
<name>A0A433QLS5_9FUNG</name>
<accession>A0A433QLS5</accession>
<sequence length="269" mass="29904">MWGCSFGNPRDSTVPHASPHLSDHGILPQRLQHGQYIAHAVPHHPLAHFLRSPLVLLLLVPLIHRPLFVQGSHCGSAHGHTGVSRSLRPDFWQHKPHSGLPNREYDRRLLCCYGGLHPLLHRHVRAAGLHVPLCDSQFLSHPQQRPLPAYNLVMLSGYNYRDNPTFDISLGVVAGVLAINYVWPYEACVELRKGLSGLFLNLAWLYNKIVSLNSTLGTSQARPPVRSSTTFSPRPPTNPASRENSPSPHILDKLLSIHIAIFFVVPANA</sequence>
<feature type="compositionally biased region" description="Polar residues" evidence="1">
    <location>
        <begin position="217"/>
        <end position="232"/>
    </location>
</feature>
<proteinExistence type="predicted"/>